<evidence type="ECO:0000313" key="2">
    <source>
        <dbReference type="Proteomes" id="UP000466607"/>
    </source>
</evidence>
<reference evidence="1 2" key="1">
    <citation type="journal article" date="2019" name="Emerg. Microbes Infect.">
        <title>Comprehensive subspecies identification of 175 nontuberculous mycobacteria species based on 7547 genomic profiles.</title>
        <authorList>
            <person name="Matsumoto Y."/>
            <person name="Kinjo T."/>
            <person name="Motooka D."/>
            <person name="Nabeya D."/>
            <person name="Jung N."/>
            <person name="Uechi K."/>
            <person name="Horii T."/>
            <person name="Iida T."/>
            <person name="Fujita J."/>
            <person name="Nakamura S."/>
        </authorList>
    </citation>
    <scope>NUCLEOTIDE SEQUENCE [LARGE SCALE GENOMIC DNA]</scope>
    <source>
        <strain evidence="1 2">JCM 17423</strain>
    </source>
</reference>
<dbReference type="AlphaFoldDB" id="A0AAD1MUJ4"/>
<dbReference type="RefSeq" id="WP_134054545.1">
    <property type="nucleotide sequence ID" value="NZ_AP022586.1"/>
</dbReference>
<accession>A0AAD1MUJ4</accession>
<evidence type="ECO:0000313" key="1">
    <source>
        <dbReference type="EMBL" id="BBY17700.1"/>
    </source>
</evidence>
<gene>
    <name evidence="1" type="ORF">MLIT_32920</name>
</gene>
<keyword evidence="2" id="KW-1185">Reference proteome</keyword>
<sequence>MPTATPDNVIPVLGELIRSAAEAAADAPNGLGQAFDRLADELGDSLRNAKELPADVLSALHDSVDPPDWWSLLAAILLEIHKLDPDHLSVGATHPPGWSRMLTLGYARDPGGAAEMVVGLGITDRNDEQGATTKRGVQVHVEPAFTEFSLPADEAAPLRVVMKAPGPHEMNWEWAFGSGAQLPEGELALTAEITWALPDLPSSPIAGFAAGAIRLSATFASSSPLYTFSLQIVPARNMQEGIEAHLKPAELIGDSPLLSVADIHQGVSPRISLAQGETPQFAFEQRSLA</sequence>
<protein>
    <submittedName>
        <fullName evidence="1">Uncharacterized protein</fullName>
    </submittedName>
</protein>
<dbReference type="EMBL" id="AP022586">
    <property type="protein sequence ID" value="BBY17700.1"/>
    <property type="molecule type" value="Genomic_DNA"/>
</dbReference>
<proteinExistence type="predicted"/>
<dbReference type="Proteomes" id="UP000466607">
    <property type="component" value="Chromosome"/>
</dbReference>
<organism evidence="1 2">
    <name type="scientific">Mycolicibacterium litorale</name>
    <dbReference type="NCBI Taxonomy" id="758802"/>
    <lineage>
        <taxon>Bacteria</taxon>
        <taxon>Bacillati</taxon>
        <taxon>Actinomycetota</taxon>
        <taxon>Actinomycetes</taxon>
        <taxon>Mycobacteriales</taxon>
        <taxon>Mycobacteriaceae</taxon>
        <taxon>Mycolicibacterium</taxon>
    </lineage>
</organism>
<name>A0AAD1MUJ4_9MYCO</name>